<dbReference type="STRING" id="558155.SAMN04487911_11019"/>
<dbReference type="EMBL" id="FQYX01000010">
    <property type="protein sequence ID" value="SHJ04666.1"/>
    <property type="molecule type" value="Genomic_DNA"/>
</dbReference>
<dbReference type="OrthoDB" id="68731at2"/>
<evidence type="ECO:0000313" key="2">
    <source>
        <dbReference type="EMBL" id="SHJ04666.1"/>
    </source>
</evidence>
<sequence length="183" mass="21440">MNSYLNSVKKQFEYYKSLGEKTMDQLPDEMLFWIPTTESNSIAMIVKHLHGNMRSRWTDFLTADGEKDWRNRAAEFNNDTTAKPAAMAQWNQGWECLFNALDALKENDLERVVYIRNMGHTVIEAINRQLCHYSYHIGQIVFLGKMIQNQKWQPLSIPKEASEQYNSDKLSKGKRTQHFTDDL</sequence>
<dbReference type="RefSeq" id="WP_084668457.1">
    <property type="nucleotide sequence ID" value="NZ_FQYX01000010.1"/>
</dbReference>
<dbReference type="Pfam" id="PF07609">
    <property type="entry name" value="DUF1572"/>
    <property type="match status" value="1"/>
</dbReference>
<dbReference type="Gene3D" id="1.20.120.450">
    <property type="entry name" value="dinb family like domain"/>
    <property type="match status" value="1"/>
</dbReference>
<evidence type="ECO:0008006" key="4">
    <source>
        <dbReference type="Google" id="ProtNLM"/>
    </source>
</evidence>
<dbReference type="SUPFAM" id="SSF109854">
    <property type="entry name" value="DinB/YfiT-like putative metalloenzymes"/>
    <property type="match status" value="1"/>
</dbReference>
<name>A0A1M6G3X4_9FLAO</name>
<protein>
    <recommendedName>
        <fullName evidence="4">DinB superfamily protein</fullName>
    </recommendedName>
</protein>
<keyword evidence="3" id="KW-1185">Reference proteome</keyword>
<dbReference type="InterPro" id="IPR011466">
    <property type="entry name" value="DUF1572"/>
</dbReference>
<proteinExistence type="predicted"/>
<gene>
    <name evidence="2" type="ORF">SAMN04487911_11019</name>
</gene>
<organism evidence="2 3">
    <name type="scientific">Arenibacter nanhaiticus</name>
    <dbReference type="NCBI Taxonomy" id="558155"/>
    <lineage>
        <taxon>Bacteria</taxon>
        <taxon>Pseudomonadati</taxon>
        <taxon>Bacteroidota</taxon>
        <taxon>Flavobacteriia</taxon>
        <taxon>Flavobacteriales</taxon>
        <taxon>Flavobacteriaceae</taxon>
        <taxon>Arenibacter</taxon>
    </lineage>
</organism>
<accession>A0A1M6G3X4</accession>
<reference evidence="2 3" key="1">
    <citation type="submission" date="2016-11" db="EMBL/GenBank/DDBJ databases">
        <authorList>
            <person name="Jaros S."/>
            <person name="Januszkiewicz K."/>
            <person name="Wedrychowicz H."/>
        </authorList>
    </citation>
    <scope>NUCLEOTIDE SEQUENCE [LARGE SCALE GENOMIC DNA]</scope>
    <source>
        <strain evidence="2 3">CGMCC 1.8863</strain>
    </source>
</reference>
<evidence type="ECO:0000256" key="1">
    <source>
        <dbReference type="SAM" id="MobiDB-lite"/>
    </source>
</evidence>
<feature type="region of interest" description="Disordered" evidence="1">
    <location>
        <begin position="163"/>
        <end position="183"/>
    </location>
</feature>
<dbReference type="InterPro" id="IPR034660">
    <property type="entry name" value="DinB/YfiT-like"/>
</dbReference>
<dbReference type="AlphaFoldDB" id="A0A1M6G3X4"/>
<evidence type="ECO:0000313" key="3">
    <source>
        <dbReference type="Proteomes" id="UP000184231"/>
    </source>
</evidence>
<dbReference type="Proteomes" id="UP000184231">
    <property type="component" value="Unassembled WGS sequence"/>
</dbReference>